<keyword evidence="2" id="KW-1003">Cell membrane</keyword>
<feature type="transmembrane region" description="Helical" evidence="3">
    <location>
        <begin position="153"/>
        <end position="177"/>
    </location>
</feature>
<keyword evidence="3" id="KW-0812">Transmembrane</keyword>
<feature type="transmembrane region" description="Helical" evidence="3">
    <location>
        <begin position="63"/>
        <end position="87"/>
    </location>
</feature>
<dbReference type="InterPro" id="IPR003784">
    <property type="entry name" value="BioY"/>
</dbReference>
<sequence>MSPRETLSGQNIALIAVFAAFIAASTLVPEVTLAFGVPFSLQTLAVVVAGLCLGPWRGMASVTLYILVGFAGAPIFANMSAGIAVLAGPTGGFLVSFIPAAGITGAIAVAFRRRGRLTYATLAIAGLASIPVVYAIGLPWLSVRTGLSLADATVAMAPFMVGDVLKVAIAAGIAAVVHRAYPRLLGAARPVASAASEGKAPATA</sequence>
<comment type="similarity">
    <text evidence="1 2">Belongs to the BioY family.</text>
</comment>
<feature type="transmembrane region" description="Helical" evidence="3">
    <location>
        <begin position="93"/>
        <end position="111"/>
    </location>
</feature>
<evidence type="ECO:0000256" key="2">
    <source>
        <dbReference type="PIRNR" id="PIRNR016661"/>
    </source>
</evidence>
<dbReference type="Proteomes" id="UP001157125">
    <property type="component" value="Unassembled WGS sequence"/>
</dbReference>
<dbReference type="RefSeq" id="WP_284329092.1">
    <property type="nucleotide sequence ID" value="NZ_BSUN01000001.1"/>
</dbReference>
<dbReference type="PANTHER" id="PTHR34295">
    <property type="entry name" value="BIOTIN TRANSPORTER BIOY"/>
    <property type="match status" value="1"/>
</dbReference>
<keyword evidence="3" id="KW-1133">Transmembrane helix</keyword>
<evidence type="ECO:0000313" key="4">
    <source>
        <dbReference type="EMBL" id="GMA37376.1"/>
    </source>
</evidence>
<feature type="transmembrane region" description="Helical" evidence="3">
    <location>
        <begin position="12"/>
        <end position="29"/>
    </location>
</feature>
<accession>A0ABQ6II24</accession>
<keyword evidence="5" id="KW-1185">Reference proteome</keyword>
<protein>
    <recommendedName>
        <fullName evidence="2">Biotin transporter</fullName>
    </recommendedName>
</protein>
<reference evidence="5" key="1">
    <citation type="journal article" date="2019" name="Int. J. Syst. Evol. Microbiol.">
        <title>The Global Catalogue of Microorganisms (GCM) 10K type strain sequencing project: providing services to taxonomists for standard genome sequencing and annotation.</title>
        <authorList>
            <consortium name="The Broad Institute Genomics Platform"/>
            <consortium name="The Broad Institute Genome Sequencing Center for Infectious Disease"/>
            <person name="Wu L."/>
            <person name="Ma J."/>
        </authorList>
    </citation>
    <scope>NUCLEOTIDE SEQUENCE [LARGE SCALE GENOMIC DNA]</scope>
    <source>
        <strain evidence="5">NBRC 112299</strain>
    </source>
</reference>
<evidence type="ECO:0000256" key="1">
    <source>
        <dbReference type="ARBA" id="ARBA00010692"/>
    </source>
</evidence>
<name>A0ABQ6II24_9MICO</name>
<dbReference type="EMBL" id="BSUN01000001">
    <property type="protein sequence ID" value="GMA37376.1"/>
    <property type="molecule type" value="Genomic_DNA"/>
</dbReference>
<keyword evidence="2 3" id="KW-0472">Membrane</keyword>
<gene>
    <name evidence="4" type="ORF">GCM10025876_35800</name>
</gene>
<dbReference type="PIRSF" id="PIRSF016661">
    <property type="entry name" value="BioY"/>
    <property type="match status" value="1"/>
</dbReference>
<dbReference type="PANTHER" id="PTHR34295:SF1">
    <property type="entry name" value="BIOTIN TRANSPORTER BIOY"/>
    <property type="match status" value="1"/>
</dbReference>
<organism evidence="4 5">
    <name type="scientific">Demequina litorisediminis</name>
    <dbReference type="NCBI Taxonomy" id="1849022"/>
    <lineage>
        <taxon>Bacteria</taxon>
        <taxon>Bacillati</taxon>
        <taxon>Actinomycetota</taxon>
        <taxon>Actinomycetes</taxon>
        <taxon>Micrococcales</taxon>
        <taxon>Demequinaceae</taxon>
        <taxon>Demequina</taxon>
    </lineage>
</organism>
<proteinExistence type="inferred from homology"/>
<comment type="subcellular location">
    <subcellularLocation>
        <location evidence="2">Cell membrane</location>
        <topology evidence="2">Multi-pass membrane protein</topology>
    </subcellularLocation>
</comment>
<dbReference type="Gene3D" id="1.10.1760.20">
    <property type="match status" value="1"/>
</dbReference>
<evidence type="ECO:0000313" key="5">
    <source>
        <dbReference type="Proteomes" id="UP001157125"/>
    </source>
</evidence>
<feature type="transmembrane region" description="Helical" evidence="3">
    <location>
        <begin position="35"/>
        <end position="56"/>
    </location>
</feature>
<dbReference type="Pfam" id="PF02632">
    <property type="entry name" value="BioY"/>
    <property type="match status" value="1"/>
</dbReference>
<keyword evidence="2" id="KW-0813">Transport</keyword>
<comment type="caution">
    <text evidence="4">The sequence shown here is derived from an EMBL/GenBank/DDBJ whole genome shotgun (WGS) entry which is preliminary data.</text>
</comment>
<feature type="transmembrane region" description="Helical" evidence="3">
    <location>
        <begin position="118"/>
        <end position="141"/>
    </location>
</feature>
<evidence type="ECO:0000256" key="3">
    <source>
        <dbReference type="SAM" id="Phobius"/>
    </source>
</evidence>